<dbReference type="InterPro" id="IPR036871">
    <property type="entry name" value="PX_dom_sf"/>
</dbReference>
<dbReference type="SUPFAM" id="SSF48452">
    <property type="entry name" value="TPR-like"/>
    <property type="match status" value="1"/>
</dbReference>
<organism evidence="3 4">
    <name type="scientific">Glomus cerebriforme</name>
    <dbReference type="NCBI Taxonomy" id="658196"/>
    <lineage>
        <taxon>Eukaryota</taxon>
        <taxon>Fungi</taxon>
        <taxon>Fungi incertae sedis</taxon>
        <taxon>Mucoromycota</taxon>
        <taxon>Glomeromycotina</taxon>
        <taxon>Glomeromycetes</taxon>
        <taxon>Glomerales</taxon>
        <taxon>Glomeraceae</taxon>
        <taxon>Glomus</taxon>
    </lineage>
</organism>
<keyword evidence="4" id="KW-1185">Reference proteome</keyword>
<feature type="repeat" description="PPR" evidence="1">
    <location>
        <begin position="890"/>
        <end position="924"/>
    </location>
</feature>
<sequence length="956" mass="112147">MAVVCRILNSSISAGSSIKYLITNGTWDSLSYKPVFANPSCKVHIPGWTTRVEMFGLGQYISYQIVCRYWTGDGCVNKVIIHKRYTDFYKLHQKLVKKYGCNVIPPFPPKQSEGRFEEEFIELRRVRLEIYLACLAKFYYEDLITFLDGSKKGTKIQTDGDRHLIQDRYTAAFRRYNNEKLLKSCLTSSSRRYKRFQVHFSTDVINNEKASKNPNSLQFMTTNSDIIAYYMNKRYFTSSSFISTTTTTTTTTTTLIPSTMTTITPLTSITPSIIIKKNSVDKKKIELAFKTFKQLIESKRDELSNLEKFSEFTNILINELIGSGIDNEMKSILWIYDQVGDDNNLLTFETKHLIILELLKYEQKKKAIIIMQKLLNDDNYIPESLIIHKLFEQFNDHDFNNNLVLIRNLFNTIIKKDIHQLEYLKLYTKMIEMECSTLNVDEAIIYFKEMKEKMGIKPDDVCYLFLIDGFARMDMMIEAEEYFNLMIQEKILPSIEIFTSLINHYLRLLDIGKCEQLFQIMKHYNIKPNITTYNVIIHNSVIKLDMETAIKFFNEIIESGIKPDIVTFSTLLKGYLNSGDIVKALQINKIAQDFGIEQNRNYAMLLIKVHIRNKDLENAEKVFSSITTFNVFDIKSLTLYLKMLLQQTRDKNSAYDLYKDCLNNFDNYKFRFPPDTYLFTTFISFFSQKYHDMSLAIELFEEMERREIKPSVVTYSILIDGFALNGQVDKAVEYFEKLKKDSIEPNIYTYTSLIKAWVQVYNIDKAKEVYNEMISKNIQPVSATLRAIQKLTSSSDIEQKALITQPPKSQKEAHYWGTKLWISKDIETVDRLFQSFVLSILNSIPFQNSDDEPNVKTFRYFINCYLFKYRDLTRALKVFQEMLKFNVKPDYVLYSCVIKGCCMLGHVQKSVQFLEMMESQNIIPDDYIYLNLIKGWKKSKRKKFRNKYNKIKFNRI</sequence>
<gene>
    <name evidence="3" type="ORF">C1645_873799</name>
</gene>
<dbReference type="InterPro" id="IPR002885">
    <property type="entry name" value="PPR_rpt"/>
</dbReference>
<feature type="repeat" description="PPR" evidence="1">
    <location>
        <begin position="711"/>
        <end position="745"/>
    </location>
</feature>
<dbReference type="NCBIfam" id="TIGR00756">
    <property type="entry name" value="PPR"/>
    <property type="match status" value="5"/>
</dbReference>
<dbReference type="Gene3D" id="3.30.1520.10">
    <property type="entry name" value="Phox-like domain"/>
    <property type="match status" value="1"/>
</dbReference>
<dbReference type="Proteomes" id="UP000265703">
    <property type="component" value="Unassembled WGS sequence"/>
</dbReference>
<feature type="repeat" description="PPR" evidence="1">
    <location>
        <begin position="746"/>
        <end position="780"/>
    </location>
</feature>
<feature type="domain" description="PX" evidence="2">
    <location>
        <begin position="41"/>
        <end position="181"/>
    </location>
</feature>
<dbReference type="OrthoDB" id="185373at2759"/>
<proteinExistence type="predicted"/>
<dbReference type="Pfam" id="PF13812">
    <property type="entry name" value="PPR_3"/>
    <property type="match status" value="1"/>
</dbReference>
<dbReference type="AlphaFoldDB" id="A0A397T6F0"/>
<feature type="repeat" description="PPR" evidence="1">
    <location>
        <begin position="854"/>
        <end position="889"/>
    </location>
</feature>
<dbReference type="InterPro" id="IPR001683">
    <property type="entry name" value="PX_dom"/>
</dbReference>
<feature type="repeat" description="PPR" evidence="1">
    <location>
        <begin position="675"/>
        <end position="710"/>
    </location>
</feature>
<comment type="caution">
    <text evidence="3">The sequence shown here is derived from an EMBL/GenBank/DDBJ whole genome shotgun (WGS) entry which is preliminary data.</text>
</comment>
<dbReference type="PROSITE" id="PS51375">
    <property type="entry name" value="PPR"/>
    <property type="match status" value="8"/>
</dbReference>
<dbReference type="Gene3D" id="1.25.40.10">
    <property type="entry name" value="Tetratricopeptide repeat domain"/>
    <property type="match status" value="4"/>
</dbReference>
<feature type="repeat" description="PPR" evidence="1">
    <location>
        <begin position="564"/>
        <end position="598"/>
    </location>
</feature>
<evidence type="ECO:0000259" key="2">
    <source>
        <dbReference type="PROSITE" id="PS50195"/>
    </source>
</evidence>
<accession>A0A397T6F0</accession>
<feature type="repeat" description="PPR" evidence="1">
    <location>
        <begin position="459"/>
        <end position="493"/>
    </location>
</feature>
<name>A0A397T6F0_9GLOM</name>
<evidence type="ECO:0000256" key="1">
    <source>
        <dbReference type="PROSITE-ProRule" id="PRU00708"/>
    </source>
</evidence>
<dbReference type="EMBL" id="QKYT01000095">
    <property type="protein sequence ID" value="RIA93838.1"/>
    <property type="molecule type" value="Genomic_DNA"/>
</dbReference>
<dbReference type="PANTHER" id="PTHR47939">
    <property type="entry name" value="MEMBRANE-ASSOCIATED SALT-INDUCIBLE PROTEIN-LIKE"/>
    <property type="match status" value="1"/>
</dbReference>
<dbReference type="SUPFAM" id="SSF64268">
    <property type="entry name" value="PX domain"/>
    <property type="match status" value="1"/>
</dbReference>
<dbReference type="InterPro" id="IPR011990">
    <property type="entry name" value="TPR-like_helical_dom_sf"/>
</dbReference>
<dbReference type="Pfam" id="PF01535">
    <property type="entry name" value="PPR"/>
    <property type="match status" value="1"/>
</dbReference>
<dbReference type="GO" id="GO:0035091">
    <property type="term" value="F:phosphatidylinositol binding"/>
    <property type="evidence" value="ECO:0007669"/>
    <property type="project" value="InterPro"/>
</dbReference>
<dbReference type="PANTHER" id="PTHR47939:SF5">
    <property type="entry name" value="PENTACOTRIPEPTIDE-REPEAT REGION OF PRORP DOMAIN-CONTAINING PROTEIN"/>
    <property type="match status" value="1"/>
</dbReference>
<dbReference type="PROSITE" id="PS50195">
    <property type="entry name" value="PX"/>
    <property type="match status" value="1"/>
</dbReference>
<dbReference type="Pfam" id="PF13041">
    <property type="entry name" value="PPR_2"/>
    <property type="match status" value="3"/>
</dbReference>
<dbReference type="STRING" id="658196.A0A397T6F0"/>
<reference evidence="3 4" key="1">
    <citation type="submission" date="2018-06" db="EMBL/GenBank/DDBJ databases">
        <title>Comparative genomics reveals the genomic features of Rhizophagus irregularis, R. cerebriforme, R. diaphanum and Gigaspora rosea, and their symbiotic lifestyle signature.</title>
        <authorList>
            <person name="Morin E."/>
            <person name="San Clemente H."/>
            <person name="Chen E.C.H."/>
            <person name="De La Providencia I."/>
            <person name="Hainaut M."/>
            <person name="Kuo A."/>
            <person name="Kohler A."/>
            <person name="Murat C."/>
            <person name="Tang N."/>
            <person name="Roy S."/>
            <person name="Loubradou J."/>
            <person name="Henrissat B."/>
            <person name="Grigoriev I.V."/>
            <person name="Corradi N."/>
            <person name="Roux C."/>
            <person name="Martin F.M."/>
        </authorList>
    </citation>
    <scope>NUCLEOTIDE SEQUENCE [LARGE SCALE GENOMIC DNA]</scope>
    <source>
        <strain evidence="3 4">DAOM 227022</strain>
    </source>
</reference>
<feature type="repeat" description="PPR" evidence="1">
    <location>
        <begin position="529"/>
        <end position="563"/>
    </location>
</feature>
<dbReference type="InterPro" id="IPR050667">
    <property type="entry name" value="PPR-containing_protein"/>
</dbReference>
<dbReference type="SMART" id="SM00312">
    <property type="entry name" value="PX"/>
    <property type="match status" value="1"/>
</dbReference>
<evidence type="ECO:0000313" key="4">
    <source>
        <dbReference type="Proteomes" id="UP000265703"/>
    </source>
</evidence>
<evidence type="ECO:0000313" key="3">
    <source>
        <dbReference type="EMBL" id="RIA93838.1"/>
    </source>
</evidence>
<protein>
    <recommendedName>
        <fullName evidence="2">PX domain-containing protein</fullName>
    </recommendedName>
</protein>
<dbReference type="Pfam" id="PF00787">
    <property type="entry name" value="PX"/>
    <property type="match status" value="1"/>
</dbReference>